<name>A0ABP9V0X9_9BACT</name>
<reference evidence="1 2" key="1">
    <citation type="submission" date="2024-02" db="EMBL/GenBank/DDBJ databases">
        <title>Rubritalea halochordaticola NBRC 107102.</title>
        <authorList>
            <person name="Ichikawa N."/>
            <person name="Katano-Makiyama Y."/>
            <person name="Hidaka K."/>
        </authorList>
    </citation>
    <scope>NUCLEOTIDE SEQUENCE [LARGE SCALE GENOMIC DNA]</scope>
    <source>
        <strain evidence="1 2">NBRC 107102</strain>
    </source>
</reference>
<comment type="caution">
    <text evidence="1">The sequence shown here is derived from an EMBL/GenBank/DDBJ whole genome shotgun (WGS) entry which is preliminary data.</text>
</comment>
<proteinExistence type="predicted"/>
<sequence>MRLSSNIPVLFSISLCSHAFSIKARADAETYHEPHRNHPDILLKAMQALQASDSPFFQSKFHAPDTAYYLRDISFMGRYETKHGYKNLIRCTYIRSSPYIAERSSTSPPRGHSYLVAFSYELKPEYYLPIPMPESASFTDHQLLIKGADHEKYDLRKADVFSTWRSFSNKK</sequence>
<dbReference type="RefSeq" id="WP_346189037.1">
    <property type="nucleotide sequence ID" value="NZ_BAABRL010000008.1"/>
</dbReference>
<keyword evidence="2" id="KW-1185">Reference proteome</keyword>
<evidence type="ECO:0000313" key="1">
    <source>
        <dbReference type="EMBL" id="GAA5496353.1"/>
    </source>
</evidence>
<protein>
    <submittedName>
        <fullName evidence="1">Uncharacterized protein</fullName>
    </submittedName>
</protein>
<evidence type="ECO:0000313" key="2">
    <source>
        <dbReference type="Proteomes" id="UP001424741"/>
    </source>
</evidence>
<accession>A0ABP9V0X9</accession>
<dbReference type="EMBL" id="BAABRL010000008">
    <property type="protein sequence ID" value="GAA5496353.1"/>
    <property type="molecule type" value="Genomic_DNA"/>
</dbReference>
<gene>
    <name evidence="1" type="ORF">Rhal01_02536</name>
</gene>
<organism evidence="1 2">
    <name type="scientific">Rubritalea halochordaticola</name>
    <dbReference type="NCBI Taxonomy" id="714537"/>
    <lineage>
        <taxon>Bacteria</taxon>
        <taxon>Pseudomonadati</taxon>
        <taxon>Verrucomicrobiota</taxon>
        <taxon>Verrucomicrobiia</taxon>
        <taxon>Verrucomicrobiales</taxon>
        <taxon>Rubritaleaceae</taxon>
        <taxon>Rubritalea</taxon>
    </lineage>
</organism>
<dbReference type="Proteomes" id="UP001424741">
    <property type="component" value="Unassembled WGS sequence"/>
</dbReference>